<reference evidence="4" key="1">
    <citation type="submission" date="2012-12" db="EMBL/GenBank/DDBJ databases">
        <authorList>
            <person name="Hellsten U."/>
            <person name="Grimwood J."/>
            <person name="Chapman J.A."/>
            <person name="Shapiro H."/>
            <person name="Aerts A."/>
            <person name="Otillar R.P."/>
            <person name="Terry A.Y."/>
            <person name="Boore J.L."/>
            <person name="Simakov O."/>
            <person name="Marletaz F."/>
            <person name="Cho S.-J."/>
            <person name="Edsinger-Gonzales E."/>
            <person name="Havlak P."/>
            <person name="Kuo D.-H."/>
            <person name="Larsson T."/>
            <person name="Lv J."/>
            <person name="Arendt D."/>
            <person name="Savage R."/>
            <person name="Osoegawa K."/>
            <person name="de Jong P."/>
            <person name="Lindberg D.R."/>
            <person name="Seaver E.C."/>
            <person name="Weisblat D.A."/>
            <person name="Putnam N.H."/>
            <person name="Grigoriev I.V."/>
            <person name="Rokhsar D.S."/>
        </authorList>
    </citation>
    <scope>NUCLEOTIDE SEQUENCE</scope>
    <source>
        <strain evidence="4">I ESC-2004</strain>
    </source>
</reference>
<gene>
    <name evidence="2" type="ORF">CAPTEDRAFT_199143</name>
</gene>
<proteinExistence type="predicted"/>
<evidence type="ECO:0000313" key="2">
    <source>
        <dbReference type="EMBL" id="ELT93238.1"/>
    </source>
</evidence>
<organism evidence="2">
    <name type="scientific">Capitella teleta</name>
    <name type="common">Polychaete worm</name>
    <dbReference type="NCBI Taxonomy" id="283909"/>
    <lineage>
        <taxon>Eukaryota</taxon>
        <taxon>Metazoa</taxon>
        <taxon>Spiralia</taxon>
        <taxon>Lophotrochozoa</taxon>
        <taxon>Annelida</taxon>
        <taxon>Polychaeta</taxon>
        <taxon>Sedentaria</taxon>
        <taxon>Scolecida</taxon>
        <taxon>Capitellidae</taxon>
        <taxon>Capitella</taxon>
    </lineage>
</organism>
<dbReference type="EMBL" id="KB309823">
    <property type="protein sequence ID" value="ELT93238.1"/>
    <property type="molecule type" value="Genomic_DNA"/>
</dbReference>
<sequence>MLFGLIILFGLLRFIPAQNASHCCADIEGPSVCADACLQITMMNLVKDISQVDFSLSLKSVCRVCKSGWFSASSKFSFSFTVLLFLLIQPIYHAFLPTSPAIVAVVHTSRMFLCYYNVPNGTETTEQVRRLSHLAHVCPKHLVNLWHCVNNTFSGGSNFASIKISLFFLISITSHALKLISFNIASSLYCE</sequence>
<feature type="signal peptide" evidence="1">
    <location>
        <begin position="1"/>
        <end position="17"/>
    </location>
</feature>
<dbReference type="AlphaFoldDB" id="R7THF5"/>
<evidence type="ECO:0000256" key="1">
    <source>
        <dbReference type="SAM" id="SignalP"/>
    </source>
</evidence>
<evidence type="ECO:0000313" key="3">
    <source>
        <dbReference type="EnsemblMetazoa" id="CapteP199143"/>
    </source>
</evidence>
<dbReference type="EMBL" id="AMQN01012887">
    <property type="status" value="NOT_ANNOTATED_CDS"/>
    <property type="molecule type" value="Genomic_DNA"/>
</dbReference>
<reference evidence="2 4" key="2">
    <citation type="journal article" date="2013" name="Nature">
        <title>Insights into bilaterian evolution from three spiralian genomes.</title>
        <authorList>
            <person name="Simakov O."/>
            <person name="Marletaz F."/>
            <person name="Cho S.J."/>
            <person name="Edsinger-Gonzales E."/>
            <person name="Havlak P."/>
            <person name="Hellsten U."/>
            <person name="Kuo D.H."/>
            <person name="Larsson T."/>
            <person name="Lv J."/>
            <person name="Arendt D."/>
            <person name="Savage R."/>
            <person name="Osoegawa K."/>
            <person name="de Jong P."/>
            <person name="Grimwood J."/>
            <person name="Chapman J.A."/>
            <person name="Shapiro H."/>
            <person name="Aerts A."/>
            <person name="Otillar R.P."/>
            <person name="Terry A.Y."/>
            <person name="Boore J.L."/>
            <person name="Grigoriev I.V."/>
            <person name="Lindberg D.R."/>
            <person name="Seaver E.C."/>
            <person name="Weisblat D.A."/>
            <person name="Putnam N.H."/>
            <person name="Rokhsar D.S."/>
        </authorList>
    </citation>
    <scope>NUCLEOTIDE SEQUENCE</scope>
    <source>
        <strain evidence="2 4">I ESC-2004</strain>
    </source>
</reference>
<evidence type="ECO:0000313" key="4">
    <source>
        <dbReference type="Proteomes" id="UP000014760"/>
    </source>
</evidence>
<protein>
    <submittedName>
        <fullName evidence="2 3">Uncharacterized protein</fullName>
    </submittedName>
</protein>
<feature type="chain" id="PRO_5008787022" evidence="1">
    <location>
        <begin position="18"/>
        <end position="191"/>
    </location>
</feature>
<dbReference type="EnsemblMetazoa" id="CapteT199143">
    <property type="protein sequence ID" value="CapteP199143"/>
    <property type="gene ID" value="CapteG199143"/>
</dbReference>
<dbReference type="HOGENOM" id="CLU_1422721_0_0_1"/>
<name>R7THF5_CAPTE</name>
<reference evidence="3" key="3">
    <citation type="submission" date="2015-06" db="UniProtKB">
        <authorList>
            <consortium name="EnsemblMetazoa"/>
        </authorList>
    </citation>
    <scope>IDENTIFICATION</scope>
</reference>
<dbReference type="Proteomes" id="UP000014760">
    <property type="component" value="Unassembled WGS sequence"/>
</dbReference>
<keyword evidence="1" id="KW-0732">Signal</keyword>
<accession>R7THF5</accession>
<keyword evidence="4" id="KW-1185">Reference proteome</keyword>